<protein>
    <recommendedName>
        <fullName evidence="9">Rx N-terminal domain-containing protein</fullName>
    </recommendedName>
</protein>
<dbReference type="AlphaFoldDB" id="A0AAW1WF23"/>
<dbReference type="EMBL" id="JBEDUW010000006">
    <property type="protein sequence ID" value="KAK9921887.1"/>
    <property type="molecule type" value="Genomic_DNA"/>
</dbReference>
<gene>
    <name evidence="7" type="ORF">M0R45_030381</name>
</gene>
<evidence type="ECO:0000256" key="1">
    <source>
        <dbReference type="ARBA" id="ARBA00022737"/>
    </source>
</evidence>
<organism evidence="7 8">
    <name type="scientific">Rubus argutus</name>
    <name type="common">Southern blackberry</name>
    <dbReference type="NCBI Taxonomy" id="59490"/>
    <lineage>
        <taxon>Eukaryota</taxon>
        <taxon>Viridiplantae</taxon>
        <taxon>Streptophyta</taxon>
        <taxon>Embryophyta</taxon>
        <taxon>Tracheophyta</taxon>
        <taxon>Spermatophyta</taxon>
        <taxon>Magnoliopsida</taxon>
        <taxon>eudicotyledons</taxon>
        <taxon>Gunneridae</taxon>
        <taxon>Pentapetalae</taxon>
        <taxon>rosids</taxon>
        <taxon>fabids</taxon>
        <taxon>Rosales</taxon>
        <taxon>Rosaceae</taxon>
        <taxon>Rosoideae</taxon>
        <taxon>Rosoideae incertae sedis</taxon>
        <taxon>Rubus</taxon>
    </lineage>
</organism>
<dbReference type="Gene3D" id="3.80.10.10">
    <property type="entry name" value="Ribonuclease Inhibitor"/>
    <property type="match status" value="1"/>
</dbReference>
<dbReference type="GO" id="GO:0006952">
    <property type="term" value="P:defense response"/>
    <property type="evidence" value="ECO:0007669"/>
    <property type="project" value="UniProtKB-KW"/>
</dbReference>
<keyword evidence="3" id="KW-0611">Plant defense</keyword>
<evidence type="ECO:0008006" key="9">
    <source>
        <dbReference type="Google" id="ProtNLM"/>
    </source>
</evidence>
<evidence type="ECO:0000259" key="6">
    <source>
        <dbReference type="Pfam" id="PF23598"/>
    </source>
</evidence>
<keyword evidence="4" id="KW-0067">ATP-binding</keyword>
<dbReference type="SUPFAM" id="SSF52058">
    <property type="entry name" value="L domain-like"/>
    <property type="match status" value="1"/>
</dbReference>
<evidence type="ECO:0000256" key="4">
    <source>
        <dbReference type="ARBA" id="ARBA00022840"/>
    </source>
</evidence>
<dbReference type="Pfam" id="PF23598">
    <property type="entry name" value="LRR_14"/>
    <property type="match status" value="1"/>
</dbReference>
<evidence type="ECO:0000259" key="5">
    <source>
        <dbReference type="Pfam" id="PF18052"/>
    </source>
</evidence>
<keyword evidence="2" id="KW-0547">Nucleotide-binding</keyword>
<dbReference type="InterPro" id="IPR055414">
    <property type="entry name" value="LRR_R13L4/SHOC2-like"/>
</dbReference>
<dbReference type="PANTHER" id="PTHR36766">
    <property type="entry name" value="PLANT BROAD-SPECTRUM MILDEW RESISTANCE PROTEIN RPW8"/>
    <property type="match status" value="1"/>
</dbReference>
<evidence type="ECO:0000313" key="8">
    <source>
        <dbReference type="Proteomes" id="UP001457282"/>
    </source>
</evidence>
<comment type="caution">
    <text evidence="7">The sequence shown here is derived from an EMBL/GenBank/DDBJ whole genome shotgun (WGS) entry which is preliminary data.</text>
</comment>
<dbReference type="Gene3D" id="1.20.5.4130">
    <property type="match status" value="1"/>
</dbReference>
<dbReference type="PANTHER" id="PTHR36766:SF61">
    <property type="entry name" value="NB-ARC DOMAIN DISEASE RESISTANCE PROTEIN"/>
    <property type="match status" value="1"/>
</dbReference>
<keyword evidence="8" id="KW-1185">Reference proteome</keyword>
<evidence type="ECO:0000313" key="7">
    <source>
        <dbReference type="EMBL" id="KAK9921887.1"/>
    </source>
</evidence>
<dbReference type="InterPro" id="IPR041118">
    <property type="entry name" value="Rx_N"/>
</dbReference>
<sequence length="527" mass="59913">MAEFVFDLAIKLTEKLGSRAYDEISSAWGVKSDLRKLEATMSAIKGVLLDAEEKQAHNQEVRSWLLQLKHLFRDTEDVLDEVECEALRRQVVENFHGTSRKVRRFFLSSNPIAFRFRISHEIKNIRARIEELKDNKAIFDLLTDRRANHEFSNVNDAIKKENMTHSYVRASEIIGRDSDKQVIADLLMQDGDDQSGTLSVIPIVGMGGEWCVVDSSTKDMAENVKHLSFLKFDNKLMVSTMLQKCKKVQSITADGTDEAPLDESFLDTCFSKCKYLRVLRLRELPLKELPSSIGTLKHLRYLNLVENVEITKLPNAICMLQSLQNLNLAGCENLQELPRDISNLISLRFLALTMKQACFQDNGVGCLKSLQFLLIVQCSNLISFPRETSYLAALRILIIVGCEQLDLENQHYQGIALRLEKFVIIGLPRITELPQWLQGAANTLQYLHIEVCSNLSSLPGWLRNLTSLRKLVLAKCPNLLSLPEGMDRLTALRDLNIENCTELERRCDRNTGEDWPKIAHVPNISIS</sequence>
<reference evidence="7 8" key="1">
    <citation type="journal article" date="2023" name="G3 (Bethesda)">
        <title>A chromosome-length genome assembly and annotation of blackberry (Rubus argutus, cv. 'Hillquist').</title>
        <authorList>
            <person name="Bruna T."/>
            <person name="Aryal R."/>
            <person name="Dudchenko O."/>
            <person name="Sargent D.J."/>
            <person name="Mead D."/>
            <person name="Buti M."/>
            <person name="Cavallini A."/>
            <person name="Hytonen T."/>
            <person name="Andres J."/>
            <person name="Pham M."/>
            <person name="Weisz D."/>
            <person name="Mascagni F."/>
            <person name="Usai G."/>
            <person name="Natali L."/>
            <person name="Bassil N."/>
            <person name="Fernandez G.E."/>
            <person name="Lomsadze A."/>
            <person name="Armour M."/>
            <person name="Olukolu B."/>
            <person name="Poorten T."/>
            <person name="Britton C."/>
            <person name="Davik J."/>
            <person name="Ashrafi H."/>
            <person name="Aiden E.L."/>
            <person name="Borodovsky M."/>
            <person name="Worthington M."/>
        </authorList>
    </citation>
    <scope>NUCLEOTIDE SEQUENCE [LARGE SCALE GENOMIC DNA]</scope>
    <source>
        <strain evidence="7">PI 553951</strain>
    </source>
</reference>
<dbReference type="GO" id="GO:0005524">
    <property type="term" value="F:ATP binding"/>
    <property type="evidence" value="ECO:0007669"/>
    <property type="project" value="UniProtKB-KW"/>
</dbReference>
<name>A0AAW1WF23_RUBAR</name>
<proteinExistence type="predicted"/>
<evidence type="ECO:0000256" key="2">
    <source>
        <dbReference type="ARBA" id="ARBA00022741"/>
    </source>
</evidence>
<dbReference type="Proteomes" id="UP001457282">
    <property type="component" value="Unassembled WGS sequence"/>
</dbReference>
<feature type="domain" description="Disease resistance N-terminal" evidence="5">
    <location>
        <begin position="12"/>
        <end position="97"/>
    </location>
</feature>
<evidence type="ECO:0000256" key="3">
    <source>
        <dbReference type="ARBA" id="ARBA00022821"/>
    </source>
</evidence>
<accession>A0AAW1WF23</accession>
<dbReference type="InterPro" id="IPR032675">
    <property type="entry name" value="LRR_dom_sf"/>
</dbReference>
<feature type="domain" description="Disease resistance R13L4/SHOC-2-like LRR" evidence="6">
    <location>
        <begin position="269"/>
        <end position="462"/>
    </location>
</feature>
<keyword evidence="1" id="KW-0677">Repeat</keyword>
<dbReference type="Pfam" id="PF18052">
    <property type="entry name" value="Rx_N"/>
    <property type="match status" value="1"/>
</dbReference>